<dbReference type="Gene3D" id="1.20.58.220">
    <property type="entry name" value="Phosphate transport system protein phou homolog 2, domain 2"/>
    <property type="match status" value="1"/>
</dbReference>
<dbReference type="GO" id="GO:0006817">
    <property type="term" value="P:phosphate ion transport"/>
    <property type="evidence" value="ECO:0007669"/>
    <property type="project" value="UniProtKB-KW"/>
</dbReference>
<feature type="domain" description="PhoU" evidence="8">
    <location>
        <begin position="121"/>
        <end position="206"/>
    </location>
</feature>
<evidence type="ECO:0000256" key="7">
    <source>
        <dbReference type="PIRNR" id="PIRNR003107"/>
    </source>
</evidence>
<dbReference type="EMBL" id="QJJR01000008">
    <property type="protein sequence ID" value="PXW89993.1"/>
    <property type="molecule type" value="Genomic_DNA"/>
</dbReference>
<dbReference type="InterPro" id="IPR038078">
    <property type="entry name" value="PhoU-like_sf"/>
</dbReference>
<dbReference type="OrthoDB" id="9814256at2"/>
<evidence type="ECO:0000256" key="6">
    <source>
        <dbReference type="ARBA" id="ARBA00022592"/>
    </source>
</evidence>
<evidence type="ECO:0000313" key="9">
    <source>
        <dbReference type="EMBL" id="PXW89993.1"/>
    </source>
</evidence>
<keyword evidence="4 7" id="KW-0813">Transport</keyword>
<name>A0A2V3W6K2_9BACI</name>
<dbReference type="PANTHER" id="PTHR42930">
    <property type="entry name" value="PHOSPHATE-SPECIFIC TRANSPORT SYSTEM ACCESSORY PROTEIN PHOU"/>
    <property type="match status" value="1"/>
</dbReference>
<comment type="function">
    <text evidence="7">Plays a role in the regulation of phosphate uptake.</text>
</comment>
<keyword evidence="6 7" id="KW-0592">Phosphate transport</keyword>
<accession>A0A2V3W6K2</accession>
<comment type="subunit">
    <text evidence="3 7">Homodimer.</text>
</comment>
<dbReference type="InterPro" id="IPR026022">
    <property type="entry name" value="PhoU_dom"/>
</dbReference>
<comment type="caution">
    <text evidence="9">The sequence shown here is derived from an EMBL/GenBank/DDBJ whole genome shotgun (WGS) entry which is preliminary data.</text>
</comment>
<dbReference type="Pfam" id="PF01895">
    <property type="entry name" value="PhoU"/>
    <property type="match status" value="2"/>
</dbReference>
<dbReference type="GO" id="GO:0030643">
    <property type="term" value="P:intracellular phosphate ion homeostasis"/>
    <property type="evidence" value="ECO:0007669"/>
    <property type="project" value="InterPro"/>
</dbReference>
<dbReference type="PANTHER" id="PTHR42930:SF3">
    <property type="entry name" value="PHOSPHATE-SPECIFIC TRANSPORT SYSTEM ACCESSORY PROTEIN PHOU"/>
    <property type="match status" value="1"/>
</dbReference>
<dbReference type="GO" id="GO:0005737">
    <property type="term" value="C:cytoplasm"/>
    <property type="evidence" value="ECO:0007669"/>
    <property type="project" value="UniProtKB-SubCell"/>
</dbReference>
<dbReference type="NCBIfam" id="TIGR02135">
    <property type="entry name" value="phoU_full"/>
    <property type="match status" value="1"/>
</dbReference>
<evidence type="ECO:0000313" key="10">
    <source>
        <dbReference type="Proteomes" id="UP000247922"/>
    </source>
</evidence>
<dbReference type="AlphaFoldDB" id="A0A2V3W6K2"/>
<reference evidence="9 10" key="1">
    <citation type="submission" date="2018-05" db="EMBL/GenBank/DDBJ databases">
        <title>Genomic Encyclopedia of Type Strains, Phase IV (KMG-IV): sequencing the most valuable type-strain genomes for metagenomic binning, comparative biology and taxonomic classification.</title>
        <authorList>
            <person name="Goeker M."/>
        </authorList>
    </citation>
    <scope>NUCLEOTIDE SEQUENCE [LARGE SCALE GENOMIC DNA]</scope>
    <source>
        <strain evidence="9 10">DSM 22440</strain>
    </source>
</reference>
<evidence type="ECO:0000256" key="5">
    <source>
        <dbReference type="ARBA" id="ARBA00022490"/>
    </source>
</evidence>
<comment type="subcellular location">
    <subcellularLocation>
        <location evidence="1 7">Cytoplasm</location>
    </subcellularLocation>
</comment>
<dbReference type="Proteomes" id="UP000247922">
    <property type="component" value="Unassembled WGS sequence"/>
</dbReference>
<keyword evidence="5 7" id="KW-0963">Cytoplasm</keyword>
<dbReference type="GO" id="GO:0045936">
    <property type="term" value="P:negative regulation of phosphate metabolic process"/>
    <property type="evidence" value="ECO:0007669"/>
    <property type="project" value="InterPro"/>
</dbReference>
<dbReference type="InterPro" id="IPR028366">
    <property type="entry name" value="PhoU"/>
</dbReference>
<comment type="similarity">
    <text evidence="2 7">Belongs to the PhoU family.</text>
</comment>
<dbReference type="SUPFAM" id="SSF109755">
    <property type="entry name" value="PhoU-like"/>
    <property type="match status" value="1"/>
</dbReference>
<evidence type="ECO:0000259" key="8">
    <source>
        <dbReference type="Pfam" id="PF01895"/>
    </source>
</evidence>
<dbReference type="RefSeq" id="WP_110251531.1">
    <property type="nucleotide sequence ID" value="NZ_QJJR01000008.1"/>
</dbReference>
<organism evidence="9 10">
    <name type="scientific">Streptohalobacillus salinus</name>
    <dbReference type="NCBI Taxonomy" id="621096"/>
    <lineage>
        <taxon>Bacteria</taxon>
        <taxon>Bacillati</taxon>
        <taxon>Bacillota</taxon>
        <taxon>Bacilli</taxon>
        <taxon>Bacillales</taxon>
        <taxon>Bacillaceae</taxon>
        <taxon>Streptohalobacillus</taxon>
    </lineage>
</organism>
<evidence type="ECO:0000256" key="4">
    <source>
        <dbReference type="ARBA" id="ARBA00022448"/>
    </source>
</evidence>
<protein>
    <recommendedName>
        <fullName evidence="7">Phosphate-specific transport system accessory protein PhoU</fullName>
    </recommendedName>
</protein>
<feature type="domain" description="PhoU" evidence="8">
    <location>
        <begin position="22"/>
        <end position="105"/>
    </location>
</feature>
<gene>
    <name evidence="9" type="ORF">DES38_1082</name>
</gene>
<dbReference type="PIRSF" id="PIRSF003107">
    <property type="entry name" value="PhoU"/>
    <property type="match status" value="1"/>
</dbReference>
<sequence length="219" mass="24701">MAGREQFENELNEVKQKVIALLKASQEQLNRSVKALYASDIDESKQLIEDDKALDELDLAINESAILLIAKQQPVATDLRKLIAAIRLATDIERMADNAKNIARSAIHLGPDHHLTIDPRLTDMAKIANAMIDLAIEAYNEEDIHKAKQLSDEDDKIDELFGKVLKDMLSNSANRSVEIQLIMQVAFCARYIERFGDHLTNVAENIMYLVKGETFDLNR</sequence>
<dbReference type="FunFam" id="1.20.58.220:FF:000004">
    <property type="entry name" value="Phosphate-specific transport system accessory protein PhoU"/>
    <property type="match status" value="1"/>
</dbReference>
<evidence type="ECO:0000256" key="1">
    <source>
        <dbReference type="ARBA" id="ARBA00004496"/>
    </source>
</evidence>
<keyword evidence="10" id="KW-1185">Reference proteome</keyword>
<evidence type="ECO:0000256" key="2">
    <source>
        <dbReference type="ARBA" id="ARBA00008107"/>
    </source>
</evidence>
<evidence type="ECO:0000256" key="3">
    <source>
        <dbReference type="ARBA" id="ARBA00011738"/>
    </source>
</evidence>
<proteinExistence type="inferred from homology"/>